<comment type="caution">
    <text evidence="4">The sequence shown here is derived from an EMBL/GenBank/DDBJ whole genome shotgun (WGS) entry which is preliminary data.</text>
</comment>
<evidence type="ECO:0000259" key="3">
    <source>
        <dbReference type="Pfam" id="PF00656"/>
    </source>
</evidence>
<sequence length="700" mass="74521">MFRSVLMAGVASLALALPAMARENHAILIGASTYTNLNERFWLRGPANDIGLVQQFLTTSASSPFEADNITVLADGVDGATAPTLAAIRAAFAQLASEVQAGDFVYLHFSGHGSQAPAMDPDSELDGLDELFLPVDIGPWDDTVGTVENALVDDEIGQMIDGLRERGATVWAVFDSCHSGTATRAAPTGDDEVRLRKLSPSALGIPDDALADAEATSRALPDPRARPDSPVSSDAEGGFVAFFAAQTNETTPEKRLPKGKKGRRSQGVFTFVLFETLAQNPGITYRQLGQEILRRYAVKNMARSTPMFEGDLDTVVFSGEPVQPVTQWPADVSDNIVTVPAGALHNLTEGAELALVAAATDGDDAVLGYFQVDYADTFSAEVVPIAANGKAAIAPDDIPNGAYLRKQGQGIDFTMTVALPEPGSTHDATIAEAVQEMQDNGELGARIQFVEAGEDADIRMAILPESPRPDAVWLLPSSGLFDPDNPSQTPSVGITDKAADEFAFVLADSLTHMARAINLLKIGGGYGVSDLDVEVELRTRNKRNKKLRSLDTVSVPKLIPGDEVHILATNNTDQPVDVNVLYVGSDFSIGHFFAGRMQPGDSLKKGLLRITDTAFGRDRVIMVLTPAQPQTAVENLAFMEQEELERTRATTRDNQTRLEAAFAQAGFGTVTRGAVALGDEEDGPGGSVLQFEIDAVPGDG</sequence>
<dbReference type="Pfam" id="PF00656">
    <property type="entry name" value="Peptidase_C14"/>
    <property type="match status" value="1"/>
</dbReference>
<dbReference type="PANTHER" id="PTHR48104">
    <property type="entry name" value="METACASPASE-4"/>
    <property type="match status" value="1"/>
</dbReference>
<proteinExistence type="predicted"/>
<dbReference type="PANTHER" id="PTHR48104:SF30">
    <property type="entry name" value="METACASPASE-1"/>
    <property type="match status" value="1"/>
</dbReference>
<accession>A0A2P8FBV0</accession>
<evidence type="ECO:0000313" key="5">
    <source>
        <dbReference type="Proteomes" id="UP000240418"/>
    </source>
</evidence>
<dbReference type="GO" id="GO:0005737">
    <property type="term" value="C:cytoplasm"/>
    <property type="evidence" value="ECO:0007669"/>
    <property type="project" value="TreeGrafter"/>
</dbReference>
<evidence type="ECO:0000256" key="1">
    <source>
        <dbReference type="SAM" id="MobiDB-lite"/>
    </source>
</evidence>
<dbReference type="AlphaFoldDB" id="A0A2P8FBV0"/>
<keyword evidence="2" id="KW-0732">Signal</keyword>
<evidence type="ECO:0000256" key="2">
    <source>
        <dbReference type="SAM" id="SignalP"/>
    </source>
</evidence>
<dbReference type="OrthoDB" id="5489622at2"/>
<dbReference type="InterPro" id="IPR011600">
    <property type="entry name" value="Pept_C14_caspase"/>
</dbReference>
<protein>
    <submittedName>
        <fullName evidence="4">Caspase domain-containing protein</fullName>
    </submittedName>
</protein>
<feature type="signal peptide" evidence="2">
    <location>
        <begin position="1"/>
        <end position="21"/>
    </location>
</feature>
<evidence type="ECO:0000313" key="4">
    <source>
        <dbReference type="EMBL" id="PSL19193.1"/>
    </source>
</evidence>
<dbReference type="EMBL" id="PYGJ01000007">
    <property type="protein sequence ID" value="PSL19193.1"/>
    <property type="molecule type" value="Genomic_DNA"/>
</dbReference>
<feature type="chain" id="PRO_5015109039" evidence="2">
    <location>
        <begin position="22"/>
        <end position="700"/>
    </location>
</feature>
<dbReference type="InterPro" id="IPR050452">
    <property type="entry name" value="Metacaspase"/>
</dbReference>
<feature type="region of interest" description="Disordered" evidence="1">
    <location>
        <begin position="213"/>
        <end position="233"/>
    </location>
</feature>
<reference evidence="4 5" key="1">
    <citation type="submission" date="2018-03" db="EMBL/GenBank/DDBJ databases">
        <title>Genomic Encyclopedia of Archaeal and Bacterial Type Strains, Phase II (KMG-II): from individual species to whole genera.</title>
        <authorList>
            <person name="Goeker M."/>
        </authorList>
    </citation>
    <scope>NUCLEOTIDE SEQUENCE [LARGE SCALE GENOMIC DNA]</scope>
    <source>
        <strain evidence="4 5">DSM 100673</strain>
    </source>
</reference>
<feature type="domain" description="Peptidase C14 caspase" evidence="3">
    <location>
        <begin position="25"/>
        <end position="297"/>
    </location>
</feature>
<dbReference type="RefSeq" id="WP_106608804.1">
    <property type="nucleotide sequence ID" value="NZ_PYGJ01000007.1"/>
</dbReference>
<dbReference type="GO" id="GO:0006508">
    <property type="term" value="P:proteolysis"/>
    <property type="evidence" value="ECO:0007669"/>
    <property type="project" value="InterPro"/>
</dbReference>
<name>A0A2P8FBV0_9RHOB</name>
<gene>
    <name evidence="4" type="ORF">CLV88_107136</name>
</gene>
<keyword evidence="5" id="KW-1185">Reference proteome</keyword>
<dbReference type="Gene3D" id="3.40.50.1460">
    <property type="match status" value="1"/>
</dbReference>
<organism evidence="4 5">
    <name type="scientific">Shimia abyssi</name>
    <dbReference type="NCBI Taxonomy" id="1662395"/>
    <lineage>
        <taxon>Bacteria</taxon>
        <taxon>Pseudomonadati</taxon>
        <taxon>Pseudomonadota</taxon>
        <taxon>Alphaproteobacteria</taxon>
        <taxon>Rhodobacterales</taxon>
        <taxon>Roseobacteraceae</taxon>
    </lineage>
</organism>
<dbReference type="GO" id="GO:0004197">
    <property type="term" value="F:cysteine-type endopeptidase activity"/>
    <property type="evidence" value="ECO:0007669"/>
    <property type="project" value="InterPro"/>
</dbReference>
<dbReference type="Proteomes" id="UP000240418">
    <property type="component" value="Unassembled WGS sequence"/>
</dbReference>